<reference evidence="1 2" key="1">
    <citation type="submission" date="2017-02" db="EMBL/GenBank/DDBJ databases">
        <title>Complete genome sequences of Mycobacterium kansasii strains isolated from rhesus macaques.</title>
        <authorList>
            <person name="Panda A."/>
            <person name="Nagaraj S."/>
            <person name="Zhao X."/>
            <person name="Tettelin H."/>
            <person name="Detolla L.J."/>
        </authorList>
    </citation>
    <scope>NUCLEOTIDE SEQUENCE [LARGE SCALE GENOMIC DNA]</scope>
    <source>
        <strain evidence="1 2">11-3813</strain>
    </source>
</reference>
<accession>A0A1V3WF13</accession>
<comment type="caution">
    <text evidence="1">The sequence shown here is derived from an EMBL/GenBank/DDBJ whole genome shotgun (WGS) entry which is preliminary data.</text>
</comment>
<dbReference type="Proteomes" id="UP000189229">
    <property type="component" value="Unassembled WGS sequence"/>
</dbReference>
<sequence>MHIRSRGSTLDVVGAAAYAVLADLAGDAIVVADPPKTVGHRAIG</sequence>
<name>A0A1V3WF13_MYCKA</name>
<gene>
    <name evidence="1" type="ORF">BZL30_8538</name>
</gene>
<organism evidence="1 2">
    <name type="scientific">Mycobacterium kansasii</name>
    <dbReference type="NCBI Taxonomy" id="1768"/>
    <lineage>
        <taxon>Bacteria</taxon>
        <taxon>Bacillati</taxon>
        <taxon>Actinomycetota</taxon>
        <taxon>Actinomycetes</taxon>
        <taxon>Mycobacteriales</taxon>
        <taxon>Mycobacteriaceae</taxon>
        <taxon>Mycobacterium</taxon>
    </lineage>
</organism>
<evidence type="ECO:0000313" key="1">
    <source>
        <dbReference type="EMBL" id="OOK65574.1"/>
    </source>
</evidence>
<proteinExistence type="predicted"/>
<protein>
    <submittedName>
        <fullName evidence="1">Uncharacterized protein</fullName>
    </submittedName>
</protein>
<evidence type="ECO:0000313" key="2">
    <source>
        <dbReference type="Proteomes" id="UP000189229"/>
    </source>
</evidence>
<dbReference type="AlphaFoldDB" id="A0A1V3WF13"/>
<dbReference type="EMBL" id="MVBM01000010">
    <property type="protein sequence ID" value="OOK65574.1"/>
    <property type="molecule type" value="Genomic_DNA"/>
</dbReference>